<name>A0ABT6CHF0_9SPHN</name>
<proteinExistence type="predicted"/>
<dbReference type="EMBL" id="JAROCY010000007">
    <property type="protein sequence ID" value="MDF8333359.1"/>
    <property type="molecule type" value="Genomic_DNA"/>
</dbReference>
<dbReference type="RefSeq" id="WP_277276973.1">
    <property type="nucleotide sequence ID" value="NZ_JAROCY010000007.1"/>
</dbReference>
<accession>A0ABT6CHF0</accession>
<gene>
    <name evidence="1" type="ORF">POM99_09120</name>
</gene>
<reference evidence="1 2" key="1">
    <citation type="submission" date="2023-03" db="EMBL/GenBank/DDBJ databases">
        <title>Novosphingobium cyanobacteriorum sp. nov., isolated from a eutrophic reservoir during the Microcystis bloom period.</title>
        <authorList>
            <person name="Kang M."/>
            <person name="Le V."/>
            <person name="Ko S.-R."/>
            <person name="Lee S.-A."/>
            <person name="Ahn C.-Y."/>
        </authorList>
    </citation>
    <scope>NUCLEOTIDE SEQUENCE [LARGE SCALE GENOMIC DNA]</scope>
    <source>
        <strain evidence="1 2">HBC54</strain>
    </source>
</reference>
<keyword evidence="2" id="KW-1185">Reference proteome</keyword>
<comment type="caution">
    <text evidence="1">The sequence shown here is derived from an EMBL/GenBank/DDBJ whole genome shotgun (WGS) entry which is preliminary data.</text>
</comment>
<sequence length="91" mass="10141">MPFYRFMIHGRDVGCSNDVRGFYTTRHAYGATREKAAAKVLSRLAKEFTVGASAAIWGSEPPSLTIDDSWQIGILQLLSAHNKGSTFYDER</sequence>
<dbReference type="Proteomes" id="UP001222770">
    <property type="component" value="Unassembled WGS sequence"/>
</dbReference>
<protein>
    <submittedName>
        <fullName evidence="1">Uncharacterized protein</fullName>
    </submittedName>
</protein>
<organism evidence="1 2">
    <name type="scientific">Novosphingobium cyanobacteriorum</name>
    <dbReference type="NCBI Taxonomy" id="3024215"/>
    <lineage>
        <taxon>Bacteria</taxon>
        <taxon>Pseudomonadati</taxon>
        <taxon>Pseudomonadota</taxon>
        <taxon>Alphaproteobacteria</taxon>
        <taxon>Sphingomonadales</taxon>
        <taxon>Sphingomonadaceae</taxon>
        <taxon>Novosphingobium</taxon>
    </lineage>
</organism>
<evidence type="ECO:0000313" key="1">
    <source>
        <dbReference type="EMBL" id="MDF8333359.1"/>
    </source>
</evidence>
<evidence type="ECO:0000313" key="2">
    <source>
        <dbReference type="Proteomes" id="UP001222770"/>
    </source>
</evidence>